<dbReference type="InterPro" id="IPR008162">
    <property type="entry name" value="Pyrophosphatase"/>
</dbReference>
<dbReference type="Proteomes" id="UP000606490">
    <property type="component" value="Unassembled WGS sequence"/>
</dbReference>
<dbReference type="RefSeq" id="WP_202829121.1">
    <property type="nucleotide sequence ID" value="NZ_JAEUXJ010000036.1"/>
</dbReference>
<dbReference type="EC" id="3.6.1.1" evidence="2"/>
<dbReference type="Pfam" id="PF00719">
    <property type="entry name" value="Pyrophosphatase"/>
    <property type="match status" value="1"/>
</dbReference>
<sequence length="159" mass="17735">MVETPKGSRNKYTYDEEHGIFRLGGVLPEGTSFPHDFGFIPSTLGEDGDPLDVLVLLDSPVPMGCVLGVRLVGVIEAQQRERDGAVMRNDRLLAVATHAHTHEHVHTLADLRPRLLEEIEGFFAHYNRLRGKEFRPVGRGGPDRARALLEQGIVRHREG</sequence>
<organism evidence="6 7">
    <name type="scientific">Belnapia mucosa</name>
    <dbReference type="NCBI Taxonomy" id="2804532"/>
    <lineage>
        <taxon>Bacteria</taxon>
        <taxon>Pseudomonadati</taxon>
        <taxon>Pseudomonadota</taxon>
        <taxon>Alphaproteobacteria</taxon>
        <taxon>Acetobacterales</taxon>
        <taxon>Roseomonadaceae</taxon>
        <taxon>Belnapia</taxon>
    </lineage>
</organism>
<dbReference type="SUPFAM" id="SSF50324">
    <property type="entry name" value="Inorganic pyrophosphatase"/>
    <property type="match status" value="1"/>
</dbReference>
<evidence type="ECO:0000256" key="5">
    <source>
        <dbReference type="ARBA" id="ARBA00022842"/>
    </source>
</evidence>
<evidence type="ECO:0000256" key="4">
    <source>
        <dbReference type="ARBA" id="ARBA00022801"/>
    </source>
</evidence>
<dbReference type="PANTHER" id="PTHR10286">
    <property type="entry name" value="INORGANIC PYROPHOSPHATASE"/>
    <property type="match status" value="1"/>
</dbReference>
<evidence type="ECO:0000256" key="1">
    <source>
        <dbReference type="ARBA" id="ARBA00001946"/>
    </source>
</evidence>
<comment type="cofactor">
    <cofactor evidence="1">
        <name>Mg(2+)</name>
        <dbReference type="ChEBI" id="CHEBI:18420"/>
    </cofactor>
</comment>
<name>A0ABS1VCQ2_9PROT</name>
<dbReference type="EMBL" id="JAEUXJ010000036">
    <property type="protein sequence ID" value="MBL6459387.1"/>
    <property type="molecule type" value="Genomic_DNA"/>
</dbReference>
<evidence type="ECO:0000313" key="7">
    <source>
        <dbReference type="Proteomes" id="UP000606490"/>
    </source>
</evidence>
<protein>
    <recommendedName>
        <fullName evidence="2">inorganic diphosphatase</fullName>
        <ecNumber evidence="2">3.6.1.1</ecNumber>
    </recommendedName>
</protein>
<keyword evidence="3" id="KW-0479">Metal-binding</keyword>
<dbReference type="PROSITE" id="PS00387">
    <property type="entry name" value="PPASE"/>
    <property type="match status" value="1"/>
</dbReference>
<comment type="caution">
    <text evidence="6">The sequence shown here is derived from an EMBL/GenBank/DDBJ whole genome shotgun (WGS) entry which is preliminary data.</text>
</comment>
<keyword evidence="5" id="KW-0460">Magnesium</keyword>
<evidence type="ECO:0000313" key="6">
    <source>
        <dbReference type="EMBL" id="MBL6459387.1"/>
    </source>
</evidence>
<accession>A0ABS1VCQ2</accession>
<keyword evidence="4" id="KW-0378">Hydrolase</keyword>
<evidence type="ECO:0000256" key="2">
    <source>
        <dbReference type="ARBA" id="ARBA00012146"/>
    </source>
</evidence>
<dbReference type="InterPro" id="IPR036649">
    <property type="entry name" value="Pyrophosphatase_sf"/>
</dbReference>
<reference evidence="6 7" key="1">
    <citation type="submission" date="2021-01" db="EMBL/GenBank/DDBJ databases">
        <title>Belnapia mucosa sp. nov. and Belnapia arida sp. nov., isolated from the Tabernas Desert (Almeria, Spain).</title>
        <authorList>
            <person name="Molina-Menor E."/>
            <person name="Vidal-Verdu A."/>
            <person name="Calonge A."/>
            <person name="Satari L."/>
            <person name="Pereto Magraner J."/>
            <person name="Porcar Miralles M."/>
        </authorList>
    </citation>
    <scope>NUCLEOTIDE SEQUENCE [LARGE SCALE GENOMIC DNA]</scope>
    <source>
        <strain evidence="6 7">T6</strain>
    </source>
</reference>
<proteinExistence type="predicted"/>
<dbReference type="Gene3D" id="3.90.80.10">
    <property type="entry name" value="Inorganic pyrophosphatase"/>
    <property type="match status" value="1"/>
</dbReference>
<evidence type="ECO:0000256" key="3">
    <source>
        <dbReference type="ARBA" id="ARBA00022723"/>
    </source>
</evidence>
<keyword evidence="7" id="KW-1185">Reference proteome</keyword>
<gene>
    <name evidence="6" type="ORF">JMJ55_29145</name>
</gene>